<proteinExistence type="predicted"/>
<keyword evidence="2" id="KW-0472">Membrane</keyword>
<feature type="region of interest" description="Disordered" evidence="1">
    <location>
        <begin position="151"/>
        <end position="224"/>
    </location>
</feature>
<feature type="compositionally biased region" description="Basic and acidic residues" evidence="1">
    <location>
        <begin position="203"/>
        <end position="224"/>
    </location>
</feature>
<name>A0A6D2HJE1_9BRAS</name>
<dbReference type="Proteomes" id="UP000467841">
    <property type="component" value="Unassembled WGS sequence"/>
</dbReference>
<evidence type="ECO:0000313" key="4">
    <source>
        <dbReference type="Proteomes" id="UP000467841"/>
    </source>
</evidence>
<dbReference type="EMBL" id="CACVBM020000221">
    <property type="protein sequence ID" value="CAA7016035.1"/>
    <property type="molecule type" value="Genomic_DNA"/>
</dbReference>
<feature type="transmembrane region" description="Helical" evidence="2">
    <location>
        <begin position="21"/>
        <end position="39"/>
    </location>
</feature>
<dbReference type="PANTHER" id="PTHR37198">
    <property type="entry name" value="NUCLEOLIN"/>
    <property type="match status" value="1"/>
</dbReference>
<keyword evidence="2" id="KW-0812">Transmembrane</keyword>
<evidence type="ECO:0000256" key="1">
    <source>
        <dbReference type="SAM" id="MobiDB-lite"/>
    </source>
</evidence>
<gene>
    <name evidence="3" type="ORF">MERR_LOCUS3270</name>
</gene>
<feature type="transmembrane region" description="Helical" evidence="2">
    <location>
        <begin position="45"/>
        <end position="65"/>
    </location>
</feature>
<keyword evidence="4" id="KW-1185">Reference proteome</keyword>
<sequence length="301" mass="33228">MKEGATVDRKMGWIWRKGVSVGKKVLAAGVLVSAAPFLVPPLVVASIIALIASIPSWIFLACYVFTEKLMRKLLPATAFGGRSDKVMLIPNKIGHGGHIYDEGVARVAMMNEPFFVHTEEEDRGTPLRVANIVVDVYQIPADMRKESKSLLESIRDESRANQSHGRGMSEKTYEKEGKELTDPGEAKSEKVGAGKKKVSGARHAGEHESTTTEVSRGKDMEKSSNEVKVLYSEEQIWAKMEALRKIVGYSVARSTSCSEELKALYMFTGVELPTSVFVKEDQDIAQVSERLFFLMSVIGIK</sequence>
<accession>A0A6D2HJE1</accession>
<dbReference type="AlphaFoldDB" id="A0A6D2HJE1"/>
<evidence type="ECO:0000313" key="3">
    <source>
        <dbReference type="EMBL" id="CAA7016035.1"/>
    </source>
</evidence>
<protein>
    <submittedName>
        <fullName evidence="3">Uncharacterized protein</fullName>
    </submittedName>
</protein>
<evidence type="ECO:0000256" key="2">
    <source>
        <dbReference type="SAM" id="Phobius"/>
    </source>
</evidence>
<organism evidence="3 4">
    <name type="scientific">Microthlaspi erraticum</name>
    <dbReference type="NCBI Taxonomy" id="1685480"/>
    <lineage>
        <taxon>Eukaryota</taxon>
        <taxon>Viridiplantae</taxon>
        <taxon>Streptophyta</taxon>
        <taxon>Embryophyta</taxon>
        <taxon>Tracheophyta</taxon>
        <taxon>Spermatophyta</taxon>
        <taxon>Magnoliopsida</taxon>
        <taxon>eudicotyledons</taxon>
        <taxon>Gunneridae</taxon>
        <taxon>Pentapetalae</taxon>
        <taxon>rosids</taxon>
        <taxon>malvids</taxon>
        <taxon>Brassicales</taxon>
        <taxon>Brassicaceae</taxon>
        <taxon>Coluteocarpeae</taxon>
        <taxon>Microthlaspi</taxon>
    </lineage>
</organism>
<dbReference type="OrthoDB" id="1933309at2759"/>
<reference evidence="3" key="1">
    <citation type="submission" date="2020-01" db="EMBL/GenBank/DDBJ databases">
        <authorList>
            <person name="Mishra B."/>
        </authorList>
    </citation>
    <scope>NUCLEOTIDE SEQUENCE [LARGE SCALE GENOMIC DNA]</scope>
</reference>
<feature type="compositionally biased region" description="Basic and acidic residues" evidence="1">
    <location>
        <begin position="167"/>
        <end position="192"/>
    </location>
</feature>
<keyword evidence="2" id="KW-1133">Transmembrane helix</keyword>
<comment type="caution">
    <text evidence="3">The sequence shown here is derived from an EMBL/GenBank/DDBJ whole genome shotgun (WGS) entry which is preliminary data.</text>
</comment>
<dbReference type="PANTHER" id="PTHR37198:SF2">
    <property type="entry name" value="TRANSMEMBRANE PROTEIN"/>
    <property type="match status" value="1"/>
</dbReference>